<proteinExistence type="predicted"/>
<feature type="compositionally biased region" description="Basic and acidic residues" evidence="1">
    <location>
        <begin position="48"/>
        <end position="89"/>
    </location>
</feature>
<organism evidence="3 4">
    <name type="scientific">Streptomyces actuosus</name>
    <dbReference type="NCBI Taxonomy" id="1885"/>
    <lineage>
        <taxon>Bacteria</taxon>
        <taxon>Bacillati</taxon>
        <taxon>Actinomycetota</taxon>
        <taxon>Actinomycetes</taxon>
        <taxon>Kitasatosporales</taxon>
        <taxon>Streptomycetaceae</taxon>
        <taxon>Streptomyces</taxon>
    </lineage>
</organism>
<dbReference type="OrthoDB" id="4330154at2"/>
<dbReference type="InterPro" id="IPR045513">
    <property type="entry name" value="DUF6479"/>
</dbReference>
<reference evidence="3 4" key="1">
    <citation type="submission" date="2018-06" db="EMBL/GenBank/DDBJ databases">
        <title>The complete genome sequence of a nosiheptide producer Streptomyces actuosus ATCC 25421: deducing the ability of producing a new class III lantibiotics.</title>
        <authorList>
            <person name="Liu W."/>
            <person name="Sun F."/>
            <person name="Hu Y."/>
        </authorList>
    </citation>
    <scope>NUCLEOTIDE SEQUENCE [LARGE SCALE GENOMIC DNA]</scope>
    <source>
        <strain evidence="3 4">ATCC 25421</strain>
    </source>
</reference>
<feature type="transmembrane region" description="Helical" evidence="2">
    <location>
        <begin position="6"/>
        <end position="35"/>
    </location>
</feature>
<keyword evidence="2" id="KW-1133">Transmembrane helix</keyword>
<sequence length="120" mass="12632">MNSTLYLAASAGTAFGVVAVLVAGVLITAGLIWAVRLGIGVRRREHRPPRPEEQPRLPDSGPVRESHEMRAPHEMPRTDGERLTPHELRPTGGAPSGDQQRGRWSEGSSGSFGSGGSGGA</sequence>
<evidence type="ECO:0008006" key="5">
    <source>
        <dbReference type="Google" id="ProtNLM"/>
    </source>
</evidence>
<dbReference type="Pfam" id="PF20087">
    <property type="entry name" value="DUF6479"/>
    <property type="match status" value="1"/>
</dbReference>
<feature type="region of interest" description="Disordered" evidence="1">
    <location>
        <begin position="42"/>
        <end position="120"/>
    </location>
</feature>
<evidence type="ECO:0000313" key="4">
    <source>
        <dbReference type="Proteomes" id="UP000247634"/>
    </source>
</evidence>
<dbReference type="RefSeq" id="WP_110634641.1">
    <property type="nucleotide sequence ID" value="NZ_CP029788.1"/>
</dbReference>
<dbReference type="Proteomes" id="UP000247634">
    <property type="component" value="Chromosome"/>
</dbReference>
<name>A0A2U9PBR4_STRAS</name>
<dbReference type="AlphaFoldDB" id="A0A2U9PBR4"/>
<gene>
    <name evidence="3" type="ORF">DMT42_35045</name>
</gene>
<dbReference type="EMBL" id="CP029788">
    <property type="protein sequence ID" value="AWT46963.1"/>
    <property type="molecule type" value="Genomic_DNA"/>
</dbReference>
<accession>A0A2U9PBR4</accession>
<keyword evidence="4" id="KW-1185">Reference proteome</keyword>
<feature type="compositionally biased region" description="Gly residues" evidence="1">
    <location>
        <begin position="110"/>
        <end position="120"/>
    </location>
</feature>
<evidence type="ECO:0000256" key="1">
    <source>
        <dbReference type="SAM" id="MobiDB-lite"/>
    </source>
</evidence>
<keyword evidence="2" id="KW-0472">Membrane</keyword>
<evidence type="ECO:0000313" key="3">
    <source>
        <dbReference type="EMBL" id="AWT46963.1"/>
    </source>
</evidence>
<keyword evidence="2" id="KW-0812">Transmembrane</keyword>
<protein>
    <recommendedName>
        <fullName evidence="5">Secreted protein</fullName>
    </recommendedName>
</protein>
<evidence type="ECO:0000256" key="2">
    <source>
        <dbReference type="SAM" id="Phobius"/>
    </source>
</evidence>
<dbReference type="KEGG" id="sact:DMT42_35045"/>